<dbReference type="Gene3D" id="2.60.40.1220">
    <property type="match status" value="1"/>
</dbReference>
<accession>A0A382KXJ5</accession>
<feature type="non-terminal residue" evidence="3">
    <location>
        <position position="1"/>
    </location>
</feature>
<evidence type="ECO:0000256" key="1">
    <source>
        <dbReference type="ARBA" id="ARBA00022729"/>
    </source>
</evidence>
<dbReference type="InterPro" id="IPR014755">
    <property type="entry name" value="Cu-Rt/internalin_Ig-like"/>
</dbReference>
<dbReference type="EMBL" id="UINC01083544">
    <property type="protein sequence ID" value="SVC29348.1"/>
    <property type="molecule type" value="Genomic_DNA"/>
</dbReference>
<organism evidence="3">
    <name type="scientific">marine metagenome</name>
    <dbReference type="NCBI Taxonomy" id="408172"/>
    <lineage>
        <taxon>unclassified sequences</taxon>
        <taxon>metagenomes</taxon>
        <taxon>ecological metagenomes</taxon>
    </lineage>
</organism>
<proteinExistence type="predicted"/>
<keyword evidence="1" id="KW-0732">Signal</keyword>
<dbReference type="AlphaFoldDB" id="A0A382KXJ5"/>
<evidence type="ECO:0000313" key="3">
    <source>
        <dbReference type="EMBL" id="SVC29348.1"/>
    </source>
</evidence>
<gene>
    <name evidence="3" type="ORF">METZ01_LOCUS282202</name>
</gene>
<feature type="domain" description="SbsA Ig-like" evidence="2">
    <location>
        <begin position="136"/>
        <end position="217"/>
    </location>
</feature>
<dbReference type="Pfam" id="PF13205">
    <property type="entry name" value="Big_5"/>
    <property type="match status" value="1"/>
</dbReference>
<sequence length="410" mass="41415">VNGCAVASAEHSFSTLTATELGMTISVPLGKDWTDAATPDADCSAATRTGGGFGVGGTATATTTTGTHHGTEFSYSITATDIAGNSKTVDGDDANVTIDTTAPDMQLAIAGKAYDSDHTYAYDLSASALLAAGDSAGANSVKVVFDESLDQSTVTASDFTVGGVTPTSVSFGGKKQYIDRLVYLEMATDLAPNAKPTIKLTGTVKDVAGNELKEATTSTDGYADKVNASDGVNPTVSNAALDGTLLAEKGEAIITFDSDENMKDNGNSVANVCTCVVVAGGGASAGAVTSAKLAVTLTSPTAGKATFKQTDYTATGIYGLVVQAKDVNDNEGNSGGVKVTNEDVSGEIAADLAATSTVTTIGLKKWPLADHDADGVLTDSITATVNGTAVDITVSAINWSETEEVSVMFN</sequence>
<reference evidence="3" key="1">
    <citation type="submission" date="2018-05" db="EMBL/GenBank/DDBJ databases">
        <authorList>
            <person name="Lanie J.A."/>
            <person name="Ng W.-L."/>
            <person name="Kazmierczak K.M."/>
            <person name="Andrzejewski T.M."/>
            <person name="Davidsen T.M."/>
            <person name="Wayne K.J."/>
            <person name="Tettelin H."/>
            <person name="Glass J.I."/>
            <person name="Rusch D."/>
            <person name="Podicherti R."/>
            <person name="Tsui H.-C.T."/>
            <person name="Winkler M.E."/>
        </authorList>
    </citation>
    <scope>NUCLEOTIDE SEQUENCE</scope>
</reference>
<dbReference type="InterPro" id="IPR032812">
    <property type="entry name" value="SbsA_Ig"/>
</dbReference>
<name>A0A382KXJ5_9ZZZZ</name>
<protein>
    <recommendedName>
        <fullName evidence="2">SbsA Ig-like domain-containing protein</fullName>
    </recommendedName>
</protein>
<feature type="non-terminal residue" evidence="3">
    <location>
        <position position="410"/>
    </location>
</feature>
<evidence type="ECO:0000259" key="2">
    <source>
        <dbReference type="Pfam" id="PF13205"/>
    </source>
</evidence>